<dbReference type="InterPro" id="IPR016156">
    <property type="entry name" value="FAD/NAD-linked_Rdtase_dimer_sf"/>
</dbReference>
<name>A0A261VSM0_9BORD</name>
<dbReference type="GO" id="GO:0016651">
    <property type="term" value="F:oxidoreductase activity, acting on NAD(P)H"/>
    <property type="evidence" value="ECO:0007669"/>
    <property type="project" value="TreeGrafter"/>
</dbReference>
<evidence type="ECO:0000259" key="5">
    <source>
        <dbReference type="Pfam" id="PF07992"/>
    </source>
</evidence>
<dbReference type="Proteomes" id="UP000216429">
    <property type="component" value="Unassembled WGS sequence"/>
</dbReference>
<dbReference type="GO" id="GO:0005737">
    <property type="term" value="C:cytoplasm"/>
    <property type="evidence" value="ECO:0007669"/>
    <property type="project" value="TreeGrafter"/>
</dbReference>
<dbReference type="PANTHER" id="PTHR43557">
    <property type="entry name" value="APOPTOSIS-INDUCING FACTOR 1"/>
    <property type="match status" value="1"/>
</dbReference>
<comment type="caution">
    <text evidence="7">The sequence shown here is derived from an EMBL/GenBank/DDBJ whole genome shotgun (WGS) entry which is preliminary data.</text>
</comment>
<sequence length="414" mass="45573">MKRFVFIGGGVAAATAARELRSAGFAGEIIIVCDEPDLPYERPPLSKDWLTGQFDRSQFRINPQDWYAQNDVTVLLSTRATRIDVEAHEVALSDGRSLTYDALIIATGVRAKTLPGFSGERVHVMRSLEDSERLRHRLIPGQHLAVLGAGFLGCEVAAFAAEKGLRVTVFDPGALPLGRAVCQEIGRAVIDIHREHGVQMRTGEIVAKLKETPTGVELTTGRGEVVVCDDVLVAIGSIPNVELAEQAGIEVDGGILTDEYGRTSAPDVYAIGDVAARFHPVYGRMFRVEHHDTAMRHGINIARNLMDQPQPFTEEHFFWSQQYEHSLQAYGQAVGDCVEVIRGSAADRSLSVFSLEGKRIKAIISLNRPQDLMQARKIMAIAHEVTKEQLADPAFDLKSLLPRPVRPQRREVNA</sequence>
<reference evidence="8" key="1">
    <citation type="submission" date="2017-05" db="EMBL/GenBank/DDBJ databases">
        <title>Complete and WGS of Bordetella genogroups.</title>
        <authorList>
            <person name="Spilker T."/>
            <person name="Lipuma J."/>
        </authorList>
    </citation>
    <scope>NUCLEOTIDE SEQUENCE [LARGE SCALE GENOMIC DNA]</scope>
    <source>
        <strain evidence="8">AU6712</strain>
    </source>
</reference>
<proteinExistence type="predicted"/>
<dbReference type="InterPro" id="IPR036188">
    <property type="entry name" value="FAD/NAD-bd_sf"/>
</dbReference>
<feature type="domain" description="FAD/NAD(P)-binding" evidence="5">
    <location>
        <begin position="3"/>
        <end position="298"/>
    </location>
</feature>
<dbReference type="Pfam" id="PF07992">
    <property type="entry name" value="Pyr_redox_2"/>
    <property type="match status" value="1"/>
</dbReference>
<feature type="domain" description="Reductase C-terminal" evidence="6">
    <location>
        <begin position="317"/>
        <end position="401"/>
    </location>
</feature>
<protein>
    <submittedName>
        <fullName evidence="7">Ferredoxin-NAD reductase</fullName>
    </submittedName>
</protein>
<evidence type="ECO:0000256" key="2">
    <source>
        <dbReference type="ARBA" id="ARBA00022630"/>
    </source>
</evidence>
<dbReference type="InterPro" id="IPR023753">
    <property type="entry name" value="FAD/NAD-binding_dom"/>
</dbReference>
<evidence type="ECO:0000256" key="3">
    <source>
        <dbReference type="ARBA" id="ARBA00022827"/>
    </source>
</evidence>
<evidence type="ECO:0000313" key="7">
    <source>
        <dbReference type="EMBL" id="OZI77104.1"/>
    </source>
</evidence>
<evidence type="ECO:0000256" key="4">
    <source>
        <dbReference type="ARBA" id="ARBA00023002"/>
    </source>
</evidence>
<dbReference type="Pfam" id="PF14759">
    <property type="entry name" value="Reductase_C"/>
    <property type="match status" value="1"/>
</dbReference>
<keyword evidence="2" id="KW-0285">Flavoprotein</keyword>
<keyword evidence="3" id="KW-0274">FAD</keyword>
<dbReference type="InterPro" id="IPR050446">
    <property type="entry name" value="FAD-oxidoreductase/Apoptosis"/>
</dbReference>
<accession>A0A261VSM0</accession>
<evidence type="ECO:0000313" key="8">
    <source>
        <dbReference type="Proteomes" id="UP000216429"/>
    </source>
</evidence>
<dbReference type="OrthoDB" id="9769238at2"/>
<dbReference type="AlphaFoldDB" id="A0A261VSM0"/>
<gene>
    <name evidence="7" type="ORF">CAL22_00685</name>
</gene>
<dbReference type="EMBL" id="NEVU01000001">
    <property type="protein sequence ID" value="OZI77104.1"/>
    <property type="molecule type" value="Genomic_DNA"/>
</dbReference>
<evidence type="ECO:0000259" key="6">
    <source>
        <dbReference type="Pfam" id="PF14759"/>
    </source>
</evidence>
<dbReference type="InterPro" id="IPR028202">
    <property type="entry name" value="Reductase_C"/>
</dbReference>
<dbReference type="SUPFAM" id="SSF55424">
    <property type="entry name" value="FAD/NAD-linked reductases, dimerisation (C-terminal) domain"/>
    <property type="match status" value="1"/>
</dbReference>
<organism evidence="7 8">
    <name type="scientific">Bordetella genomosp. 12</name>
    <dbReference type="NCBI Taxonomy" id="463035"/>
    <lineage>
        <taxon>Bacteria</taxon>
        <taxon>Pseudomonadati</taxon>
        <taxon>Pseudomonadota</taxon>
        <taxon>Betaproteobacteria</taxon>
        <taxon>Burkholderiales</taxon>
        <taxon>Alcaligenaceae</taxon>
        <taxon>Bordetella</taxon>
    </lineage>
</organism>
<dbReference type="Gene3D" id="3.30.390.30">
    <property type="match status" value="1"/>
</dbReference>
<dbReference type="PRINTS" id="PR00411">
    <property type="entry name" value="PNDRDTASEI"/>
</dbReference>
<dbReference type="RefSeq" id="WP_094809507.1">
    <property type="nucleotide sequence ID" value="NZ_NEVU01000001.1"/>
</dbReference>
<comment type="cofactor">
    <cofactor evidence="1">
        <name>FAD</name>
        <dbReference type="ChEBI" id="CHEBI:57692"/>
    </cofactor>
</comment>
<dbReference type="PANTHER" id="PTHR43557:SF2">
    <property type="entry name" value="RIESKE DOMAIN-CONTAINING PROTEIN-RELATED"/>
    <property type="match status" value="1"/>
</dbReference>
<keyword evidence="4" id="KW-0560">Oxidoreductase</keyword>
<evidence type="ECO:0000256" key="1">
    <source>
        <dbReference type="ARBA" id="ARBA00001974"/>
    </source>
</evidence>
<dbReference type="Gene3D" id="3.50.50.60">
    <property type="entry name" value="FAD/NAD(P)-binding domain"/>
    <property type="match status" value="2"/>
</dbReference>
<dbReference type="SUPFAM" id="SSF51905">
    <property type="entry name" value="FAD/NAD(P)-binding domain"/>
    <property type="match status" value="1"/>
</dbReference>
<dbReference type="PRINTS" id="PR00368">
    <property type="entry name" value="FADPNR"/>
</dbReference>
<keyword evidence="8" id="KW-1185">Reference proteome</keyword>